<sequence>RRLRCGSDTKRRRQLRLAAGQADRIERGRCATGAGPDIGKDFTDVLHAHSSLRLTHARA</sequence>
<accession>A0A401U1R1</accession>
<gene>
    <name evidence="1" type="ORF">chiPu_0033035</name>
</gene>
<evidence type="ECO:0000313" key="2">
    <source>
        <dbReference type="Proteomes" id="UP000287033"/>
    </source>
</evidence>
<name>A0A401U1R1_CHIPU</name>
<comment type="caution">
    <text evidence="1">The sequence shown here is derived from an EMBL/GenBank/DDBJ whole genome shotgun (WGS) entry which is preliminary data.</text>
</comment>
<evidence type="ECO:0000313" key="1">
    <source>
        <dbReference type="EMBL" id="GCC48810.1"/>
    </source>
</evidence>
<feature type="non-terminal residue" evidence="1">
    <location>
        <position position="1"/>
    </location>
</feature>
<proteinExistence type="predicted"/>
<dbReference type="Proteomes" id="UP000287033">
    <property type="component" value="Unassembled WGS sequence"/>
</dbReference>
<reference evidence="1 2" key="1">
    <citation type="journal article" date="2018" name="Nat. Ecol. Evol.">
        <title>Shark genomes provide insights into elasmobranch evolution and the origin of vertebrates.</title>
        <authorList>
            <person name="Hara Y"/>
            <person name="Yamaguchi K"/>
            <person name="Onimaru K"/>
            <person name="Kadota M"/>
            <person name="Koyanagi M"/>
            <person name="Keeley SD"/>
            <person name="Tatsumi K"/>
            <person name="Tanaka K"/>
            <person name="Motone F"/>
            <person name="Kageyama Y"/>
            <person name="Nozu R"/>
            <person name="Adachi N"/>
            <person name="Nishimura O"/>
            <person name="Nakagawa R"/>
            <person name="Tanegashima C"/>
            <person name="Kiyatake I"/>
            <person name="Matsumoto R"/>
            <person name="Murakumo K"/>
            <person name="Nishida K"/>
            <person name="Terakita A"/>
            <person name="Kuratani S"/>
            <person name="Sato K"/>
            <person name="Hyodo S Kuraku.S."/>
        </authorList>
    </citation>
    <scope>NUCLEOTIDE SEQUENCE [LARGE SCALE GENOMIC DNA]</scope>
</reference>
<keyword evidence="2" id="KW-1185">Reference proteome</keyword>
<dbReference type="EMBL" id="BEZZ01252580">
    <property type="protein sequence ID" value="GCC48810.1"/>
    <property type="molecule type" value="Genomic_DNA"/>
</dbReference>
<organism evidence="1 2">
    <name type="scientific">Chiloscyllium punctatum</name>
    <name type="common">Brownbanded bambooshark</name>
    <name type="synonym">Hemiscyllium punctatum</name>
    <dbReference type="NCBI Taxonomy" id="137246"/>
    <lineage>
        <taxon>Eukaryota</taxon>
        <taxon>Metazoa</taxon>
        <taxon>Chordata</taxon>
        <taxon>Craniata</taxon>
        <taxon>Vertebrata</taxon>
        <taxon>Chondrichthyes</taxon>
        <taxon>Elasmobranchii</taxon>
        <taxon>Galeomorphii</taxon>
        <taxon>Galeoidea</taxon>
        <taxon>Orectolobiformes</taxon>
        <taxon>Hemiscylliidae</taxon>
        <taxon>Chiloscyllium</taxon>
    </lineage>
</organism>
<protein>
    <submittedName>
        <fullName evidence="1">Uncharacterized protein</fullName>
    </submittedName>
</protein>
<dbReference type="AlphaFoldDB" id="A0A401U1R1"/>